<sequence length="731" mass="84358">MAKIIYVSNRLPVTINRNPESGEYSFTRSIGGLATGLSSVHNEGGSLWVGWSGLHEEDVSGSDAEELKRLLMREESCVPFQLSRKDFEDFYLGFCNEAIWPLFHYFPNRAHYHTDQWEAYFRVNRLFFEELKPYIEPGDTIWVHDYQLMLLPQMIREEFPEALVGFFLHIPFPSYEIMRLMPWREEIMEGLMGSDLLGFHTYDYVRHFISSARRLLGYEFSLGYLTAGQRLVRADVFPMGIDYEKYNQADNTPEVISAHAEVKRELSGKRTILSVDRLDYTKGIPERIKSFALFLDQHPEYHEKVELFLIVAPSRTEVEEYQDLLKEIRELVSATNGRHGSLGWTPIHFFYRSFSFEDLTALYMEADLLLVTALRDGMNLIAKEYLAARRDDTGVLILSETAGAVHELGESLMINPNDLQGIADAIDTGLKMDVEDQKRQNSIMKRRISRYNVRFWARDFVRKLEEVHEYQRSQSARNMIDSVESKMLADYEKSRKAIFFLDYDGTLVGFRDKPEKARPDAELLDIVSALCKSRGNRVVVISGREPKDLESFFSGVPIEMAAGHGSWVKMKGREWEKAELFSTEWKEGIRPILESYTDRTPGSFIEEKEFSLAWHYRRCEPDLAALRVGELKDSLYSVIENMNIGLLDGNKVLEVKDSFVNKGIAASEWLRGEEFDFIFAVGDDYTDEDLFDVVPDTAYSIKVGMTLSKAKYHVKGWRSLRGVLKKLARLD</sequence>
<evidence type="ECO:0000313" key="3">
    <source>
        <dbReference type="EMBL" id="ORC32953.1"/>
    </source>
</evidence>
<keyword evidence="4" id="KW-1185">Reference proteome</keyword>
<dbReference type="InterPro" id="IPR001830">
    <property type="entry name" value="Glyco_trans_20"/>
</dbReference>
<comment type="caution">
    <text evidence="3">The sequence shown here is derived from an EMBL/GenBank/DDBJ whole genome shotgun (WGS) entry which is preliminary data.</text>
</comment>
<dbReference type="CDD" id="cd03788">
    <property type="entry name" value="GT20_TPS"/>
    <property type="match status" value="1"/>
</dbReference>
<dbReference type="Gene3D" id="3.30.70.1020">
    <property type="entry name" value="Trehalose-6-phosphate phosphatase related protein, domain 2"/>
    <property type="match status" value="1"/>
</dbReference>
<dbReference type="Gene3D" id="3.40.50.2000">
    <property type="entry name" value="Glycogen Phosphorylase B"/>
    <property type="match status" value="2"/>
</dbReference>
<evidence type="ECO:0000313" key="4">
    <source>
        <dbReference type="Proteomes" id="UP000192343"/>
    </source>
</evidence>
<dbReference type="NCBIfam" id="TIGR00685">
    <property type="entry name" value="T6PP"/>
    <property type="match status" value="1"/>
</dbReference>
<dbReference type="InterPro" id="IPR023214">
    <property type="entry name" value="HAD_sf"/>
</dbReference>
<dbReference type="SUPFAM" id="SSF53756">
    <property type="entry name" value="UDP-Glycosyltransferase/glycogen phosphorylase"/>
    <property type="match status" value="1"/>
</dbReference>
<dbReference type="InterPro" id="IPR003337">
    <property type="entry name" value="Trehalose_PPase"/>
</dbReference>
<protein>
    <submittedName>
        <fullName evidence="3">Bifunctional alpha,alpha-trehalose-phosphate synthase (UDP-forming)/trehalose-phosphatase</fullName>
    </submittedName>
</protein>
<dbReference type="RefSeq" id="WP_083052039.1">
    <property type="nucleotide sequence ID" value="NZ_MWQY01000018.1"/>
</dbReference>
<evidence type="ECO:0000256" key="1">
    <source>
        <dbReference type="ARBA" id="ARBA00006330"/>
    </source>
</evidence>
<evidence type="ECO:0000256" key="2">
    <source>
        <dbReference type="ARBA" id="ARBA00008799"/>
    </source>
</evidence>
<dbReference type="InterPro" id="IPR036412">
    <property type="entry name" value="HAD-like_sf"/>
</dbReference>
<reference evidence="3 4" key="1">
    <citation type="submission" date="2017-03" db="EMBL/GenBank/DDBJ databases">
        <title>Draft Genome sequence of Marispirochaeta sp. strain JC444.</title>
        <authorList>
            <person name="Shivani Y."/>
            <person name="Subhash Y."/>
            <person name="Sasikala C."/>
            <person name="Ramana C."/>
        </authorList>
    </citation>
    <scope>NUCLEOTIDE SEQUENCE [LARGE SCALE GENOMIC DNA]</scope>
    <source>
        <strain evidence="3 4">JC444</strain>
    </source>
</reference>
<dbReference type="GO" id="GO:0005992">
    <property type="term" value="P:trehalose biosynthetic process"/>
    <property type="evidence" value="ECO:0007669"/>
    <property type="project" value="InterPro"/>
</dbReference>
<dbReference type="PANTHER" id="PTHR10788">
    <property type="entry name" value="TREHALOSE-6-PHOSPHATE SYNTHASE"/>
    <property type="match status" value="1"/>
</dbReference>
<dbReference type="NCBIfam" id="NF011071">
    <property type="entry name" value="PRK14501.1"/>
    <property type="match status" value="1"/>
</dbReference>
<organism evidence="3 4">
    <name type="scientific">Marispirochaeta aestuarii</name>
    <dbReference type="NCBI Taxonomy" id="1963862"/>
    <lineage>
        <taxon>Bacteria</taxon>
        <taxon>Pseudomonadati</taxon>
        <taxon>Spirochaetota</taxon>
        <taxon>Spirochaetia</taxon>
        <taxon>Spirochaetales</taxon>
        <taxon>Spirochaetaceae</taxon>
        <taxon>Marispirochaeta</taxon>
    </lineage>
</organism>
<dbReference type="InterPro" id="IPR006379">
    <property type="entry name" value="HAD-SF_hydro_IIB"/>
</dbReference>
<dbReference type="PANTHER" id="PTHR10788:SF106">
    <property type="entry name" value="BCDNA.GH08860"/>
    <property type="match status" value="1"/>
</dbReference>
<dbReference type="Pfam" id="PF00982">
    <property type="entry name" value="Glyco_transf_20"/>
    <property type="match status" value="1"/>
</dbReference>
<dbReference type="NCBIfam" id="TIGR01484">
    <property type="entry name" value="HAD-SF-IIB"/>
    <property type="match status" value="1"/>
</dbReference>
<dbReference type="OrthoDB" id="9761633at2"/>
<dbReference type="STRING" id="1963862.B4O97_14975"/>
<proteinExistence type="inferred from homology"/>
<dbReference type="Pfam" id="PF02358">
    <property type="entry name" value="Trehalose_PPase"/>
    <property type="match status" value="1"/>
</dbReference>
<dbReference type="GO" id="GO:0005829">
    <property type="term" value="C:cytosol"/>
    <property type="evidence" value="ECO:0007669"/>
    <property type="project" value="TreeGrafter"/>
</dbReference>
<accession>A0A1Y1RUZ1</accession>
<dbReference type="GO" id="GO:0004805">
    <property type="term" value="F:trehalose-phosphatase activity"/>
    <property type="evidence" value="ECO:0007669"/>
    <property type="project" value="TreeGrafter"/>
</dbReference>
<gene>
    <name evidence="3" type="ORF">B4O97_14975</name>
</gene>
<name>A0A1Y1RUZ1_9SPIO</name>
<comment type="similarity">
    <text evidence="1">In the C-terminal section; belongs to the trehalose phosphatase family.</text>
</comment>
<dbReference type="CDD" id="cd01627">
    <property type="entry name" value="HAD_TPP"/>
    <property type="match status" value="1"/>
</dbReference>
<dbReference type="EMBL" id="MWQY01000018">
    <property type="protein sequence ID" value="ORC32953.1"/>
    <property type="molecule type" value="Genomic_DNA"/>
</dbReference>
<dbReference type="AlphaFoldDB" id="A0A1Y1RUZ1"/>
<dbReference type="Proteomes" id="UP000192343">
    <property type="component" value="Unassembled WGS sequence"/>
</dbReference>
<comment type="similarity">
    <text evidence="2">Belongs to the glycosyltransferase 20 family.</text>
</comment>
<dbReference type="Gene3D" id="3.40.50.1000">
    <property type="entry name" value="HAD superfamily/HAD-like"/>
    <property type="match status" value="1"/>
</dbReference>
<dbReference type="SUPFAM" id="SSF56784">
    <property type="entry name" value="HAD-like"/>
    <property type="match status" value="1"/>
</dbReference>
<dbReference type="GO" id="GO:0003825">
    <property type="term" value="F:alpha,alpha-trehalose-phosphate synthase (UDP-forming) activity"/>
    <property type="evidence" value="ECO:0007669"/>
    <property type="project" value="TreeGrafter"/>
</dbReference>